<dbReference type="EMBL" id="JANHOG010000126">
    <property type="protein sequence ID" value="KAJ3557869.1"/>
    <property type="molecule type" value="Genomic_DNA"/>
</dbReference>
<name>A0ACC1TCA9_9APHY</name>
<keyword evidence="2" id="KW-1185">Reference proteome</keyword>
<reference evidence="1" key="1">
    <citation type="submission" date="2022-07" db="EMBL/GenBank/DDBJ databases">
        <title>Genome Sequence of Phlebia brevispora.</title>
        <authorList>
            <person name="Buettner E."/>
        </authorList>
    </citation>
    <scope>NUCLEOTIDE SEQUENCE</scope>
    <source>
        <strain evidence="1">MPL23</strain>
    </source>
</reference>
<accession>A0ACC1TCA9</accession>
<dbReference type="Proteomes" id="UP001148662">
    <property type="component" value="Unassembled WGS sequence"/>
</dbReference>
<comment type="caution">
    <text evidence="1">The sequence shown here is derived from an EMBL/GenBank/DDBJ whole genome shotgun (WGS) entry which is preliminary data.</text>
</comment>
<gene>
    <name evidence="1" type="ORF">NM688_g1237</name>
</gene>
<sequence length="556" mass="63912">MTAVAIGTLDAIPSWRPSLLIRPPHTLIVGAHGTKAIRSRGKYFMWYRESDGHPETLGVEVYKTIPQSSRTLEKWGQDLREEMNHLSKTHYEMLETDNKDELFMLISDEDFVVANTYEYKKCAEPYEYEIDLDNMVFSFNSCPVYNLDRIPPQDAFVRSCRVSLFHGGMNYAAFREVTPEEYRFNIAHLKVPPLEHAELAVEKYTKHFAGTVPEPNDILSLREGLSPCKTMCLRILGCVVDTYVRKKLFIMYQEIALNESWIGWNGREIACALAAVALLPLHIFGPAIPRSVLGTWHRTNQAGNSEFWWIRKHNCFTLATHLPDERRAHHYVWRMVDETLENADVPRVVYGVMFSLFHCIVLRVDRAAEGSFERTELLDFLPPPRLKSPSATWYTSGMEMLVHLGNLEAADDVESFYSHLSYRWWSDDSQGRRNTCDPELFEVSILSTLTCLPSTCNIPQLPFEILSDIAFLIESPNDLFNFALTCKATMTAAISRLRFPQMRGLWWYDGQVYRGHPALLQIATSPRHDRRGTIRHDTVAYYDINGASIPEGCFQF</sequence>
<protein>
    <submittedName>
        <fullName evidence="1">Uncharacterized protein</fullName>
    </submittedName>
</protein>
<organism evidence="1 2">
    <name type="scientific">Phlebia brevispora</name>
    <dbReference type="NCBI Taxonomy" id="194682"/>
    <lineage>
        <taxon>Eukaryota</taxon>
        <taxon>Fungi</taxon>
        <taxon>Dikarya</taxon>
        <taxon>Basidiomycota</taxon>
        <taxon>Agaricomycotina</taxon>
        <taxon>Agaricomycetes</taxon>
        <taxon>Polyporales</taxon>
        <taxon>Meruliaceae</taxon>
        <taxon>Phlebia</taxon>
    </lineage>
</organism>
<evidence type="ECO:0000313" key="1">
    <source>
        <dbReference type="EMBL" id="KAJ3557869.1"/>
    </source>
</evidence>
<evidence type="ECO:0000313" key="2">
    <source>
        <dbReference type="Proteomes" id="UP001148662"/>
    </source>
</evidence>
<proteinExistence type="predicted"/>